<dbReference type="EMBL" id="QQAX01000002">
    <property type="protein sequence ID" value="RDI48582.1"/>
    <property type="molecule type" value="Genomic_DNA"/>
</dbReference>
<dbReference type="SUPFAM" id="SSF53681">
    <property type="entry name" value="Aspartate/glutamate racemase"/>
    <property type="match status" value="2"/>
</dbReference>
<sequence>MKTKHTSSQPIGIFDSGIGGLTVAHALVTHLPKENIIYFGDTAHLPYGDKSTAAIQAYAIKIVNMLLQQECKLILIACHSASAAAYELVKEYIGSKALVMNVIDPVIHLLKEKYITKHVGLIGTRQTVNSHIYKKKIDDLNLGIRLSSSATNLLASAIEEFGNHRVIDVLLETYLAQPNLQNIDALLLACTHYPIIKERISQHYQKQNDGHIELIDSSDIVAQAVKKQLHKNNLLNENGTSAKHFYVSDYTESFANNAKLFFGEDIKLEHYPLWD</sequence>
<dbReference type="Gene3D" id="3.40.50.1860">
    <property type="match status" value="2"/>
</dbReference>
<dbReference type="InterPro" id="IPR001920">
    <property type="entry name" value="Asp/Glu_race"/>
</dbReference>
<comment type="pathway">
    <text evidence="7">Cell wall biogenesis; peptidoglycan biosynthesis.</text>
</comment>
<keyword evidence="5 7" id="KW-0413">Isomerase</keyword>
<evidence type="ECO:0000256" key="3">
    <source>
        <dbReference type="ARBA" id="ARBA00022960"/>
    </source>
</evidence>
<evidence type="ECO:0000256" key="7">
    <source>
        <dbReference type="HAMAP-Rule" id="MF_00258"/>
    </source>
</evidence>
<evidence type="ECO:0000256" key="1">
    <source>
        <dbReference type="ARBA" id="ARBA00001602"/>
    </source>
</evidence>
<feature type="binding site" evidence="7">
    <location>
        <begin position="47"/>
        <end position="48"/>
    </location>
    <ligand>
        <name>substrate</name>
    </ligand>
</feature>
<keyword evidence="3 7" id="KW-0133">Cell shape</keyword>
<keyword evidence="4 7" id="KW-0573">Peptidoglycan synthesis</keyword>
<feature type="active site" description="Proton donor/acceptor" evidence="7">
    <location>
        <position position="78"/>
    </location>
</feature>
<keyword evidence="9" id="KW-1185">Reference proteome</keyword>
<name>A0A370GY55_9COXI</name>
<dbReference type="PANTHER" id="PTHR21198:SF3">
    <property type="entry name" value="GLUTAMATE RACEMASE"/>
    <property type="match status" value="1"/>
</dbReference>
<evidence type="ECO:0000313" key="8">
    <source>
        <dbReference type="EMBL" id="RDI48582.1"/>
    </source>
</evidence>
<evidence type="ECO:0000256" key="5">
    <source>
        <dbReference type="ARBA" id="ARBA00023235"/>
    </source>
</evidence>
<evidence type="ECO:0000256" key="4">
    <source>
        <dbReference type="ARBA" id="ARBA00022984"/>
    </source>
</evidence>
<dbReference type="UniPathway" id="UPA00219"/>
<comment type="function">
    <text evidence="7">Provides the (R)-glutamate required for cell wall biosynthesis.</text>
</comment>
<comment type="similarity">
    <text evidence="7">Belongs to the aspartate/glutamate racemases family.</text>
</comment>
<evidence type="ECO:0000313" key="9">
    <source>
        <dbReference type="Proteomes" id="UP000254720"/>
    </source>
</evidence>
<dbReference type="HAMAP" id="MF_00258">
    <property type="entry name" value="Glu_racemase"/>
    <property type="match status" value="1"/>
</dbReference>
<evidence type="ECO:0000256" key="2">
    <source>
        <dbReference type="ARBA" id="ARBA00013090"/>
    </source>
</evidence>
<feature type="binding site" evidence="7">
    <location>
        <begin position="191"/>
        <end position="192"/>
    </location>
    <ligand>
        <name>substrate</name>
    </ligand>
</feature>
<dbReference type="PROSITE" id="PS00924">
    <property type="entry name" value="ASP_GLU_RACEMASE_2"/>
    <property type="match status" value="1"/>
</dbReference>
<dbReference type="NCBIfam" id="TIGR00067">
    <property type="entry name" value="glut_race"/>
    <property type="match status" value="1"/>
</dbReference>
<proteinExistence type="inferred from homology"/>
<evidence type="ECO:0000256" key="6">
    <source>
        <dbReference type="ARBA" id="ARBA00023316"/>
    </source>
</evidence>
<gene>
    <name evidence="7" type="primary">murI</name>
    <name evidence="8" type="ORF">C8D86_1029</name>
</gene>
<comment type="caution">
    <text evidence="8">The sequence shown here is derived from an EMBL/GenBank/DDBJ whole genome shotgun (WGS) entry which is preliminary data.</text>
</comment>
<dbReference type="GO" id="GO:0008360">
    <property type="term" value="P:regulation of cell shape"/>
    <property type="evidence" value="ECO:0007669"/>
    <property type="project" value="UniProtKB-KW"/>
</dbReference>
<comment type="caution">
    <text evidence="7">Lacks conserved residue(s) required for the propagation of feature annotation.</text>
</comment>
<comment type="catalytic activity">
    <reaction evidence="1 7">
        <text>L-glutamate = D-glutamate</text>
        <dbReference type="Rhea" id="RHEA:12813"/>
        <dbReference type="ChEBI" id="CHEBI:29985"/>
        <dbReference type="ChEBI" id="CHEBI:29986"/>
        <dbReference type="EC" id="5.1.1.3"/>
    </reaction>
</comment>
<dbReference type="Pfam" id="PF01177">
    <property type="entry name" value="Asp_Glu_race"/>
    <property type="match status" value="1"/>
</dbReference>
<organism evidence="8 9">
    <name type="scientific">Aquicella lusitana</name>
    <dbReference type="NCBI Taxonomy" id="254246"/>
    <lineage>
        <taxon>Bacteria</taxon>
        <taxon>Pseudomonadati</taxon>
        <taxon>Pseudomonadota</taxon>
        <taxon>Gammaproteobacteria</taxon>
        <taxon>Legionellales</taxon>
        <taxon>Coxiellaceae</taxon>
        <taxon>Aquicella</taxon>
    </lineage>
</organism>
<dbReference type="GO" id="GO:0009252">
    <property type="term" value="P:peptidoglycan biosynthetic process"/>
    <property type="evidence" value="ECO:0007669"/>
    <property type="project" value="UniProtKB-UniRule"/>
</dbReference>
<dbReference type="EC" id="5.1.1.3" evidence="2 7"/>
<dbReference type="AlphaFoldDB" id="A0A370GY55"/>
<dbReference type="OrthoDB" id="9801055at2"/>
<feature type="active site" description="Proton donor/acceptor" evidence="7">
    <location>
        <position position="190"/>
    </location>
</feature>
<feature type="binding site" evidence="7">
    <location>
        <begin position="15"/>
        <end position="16"/>
    </location>
    <ligand>
        <name>substrate</name>
    </ligand>
</feature>
<protein>
    <recommendedName>
        <fullName evidence="2 7">Glutamate racemase</fullName>
        <ecNumber evidence="2 7">5.1.1.3</ecNumber>
    </recommendedName>
</protein>
<dbReference type="PANTHER" id="PTHR21198">
    <property type="entry name" value="GLUTAMATE RACEMASE"/>
    <property type="match status" value="1"/>
</dbReference>
<dbReference type="InterPro" id="IPR004391">
    <property type="entry name" value="Glu_race"/>
</dbReference>
<dbReference type="GO" id="GO:0008881">
    <property type="term" value="F:glutamate racemase activity"/>
    <property type="evidence" value="ECO:0007669"/>
    <property type="project" value="UniProtKB-UniRule"/>
</dbReference>
<accession>A0A370GY55</accession>
<dbReference type="Proteomes" id="UP000254720">
    <property type="component" value="Unassembled WGS sequence"/>
</dbReference>
<keyword evidence="6 7" id="KW-0961">Cell wall biogenesis/degradation</keyword>
<dbReference type="InterPro" id="IPR033134">
    <property type="entry name" value="Asp/Glu_racemase_AS_2"/>
</dbReference>
<dbReference type="InterPro" id="IPR015942">
    <property type="entry name" value="Asp/Glu/hydantoin_racemase"/>
</dbReference>
<dbReference type="GO" id="GO:0071555">
    <property type="term" value="P:cell wall organization"/>
    <property type="evidence" value="ECO:0007669"/>
    <property type="project" value="UniProtKB-KW"/>
</dbReference>
<dbReference type="RefSeq" id="WP_114833392.1">
    <property type="nucleotide sequence ID" value="NZ_LR699114.1"/>
</dbReference>
<reference evidence="8 9" key="1">
    <citation type="submission" date="2018-07" db="EMBL/GenBank/DDBJ databases">
        <title>Genomic Encyclopedia of Type Strains, Phase IV (KMG-IV): sequencing the most valuable type-strain genomes for metagenomic binning, comparative biology and taxonomic classification.</title>
        <authorList>
            <person name="Goeker M."/>
        </authorList>
    </citation>
    <scope>NUCLEOTIDE SEQUENCE [LARGE SCALE GENOMIC DNA]</scope>
    <source>
        <strain evidence="8 9">DSM 16500</strain>
    </source>
</reference>